<dbReference type="CDD" id="cd02094">
    <property type="entry name" value="P-type_ATPase_Cu-like"/>
    <property type="match status" value="1"/>
</dbReference>
<name>A0A653IGL8_9BACL</name>
<keyword evidence="10" id="KW-0187">Copper transport</keyword>
<evidence type="ECO:0000259" key="19">
    <source>
        <dbReference type="PROSITE" id="PS50846"/>
    </source>
</evidence>
<accession>A0A653IGL8</accession>
<dbReference type="FunFam" id="3.30.70.100:FF:000005">
    <property type="entry name" value="Copper-exporting P-type ATPase A"/>
    <property type="match status" value="1"/>
</dbReference>
<evidence type="ECO:0000256" key="1">
    <source>
        <dbReference type="ARBA" id="ARBA00004651"/>
    </source>
</evidence>
<organism evidence="20 21">
    <name type="scientific">Exiguobacterium oxidotolerans</name>
    <dbReference type="NCBI Taxonomy" id="223958"/>
    <lineage>
        <taxon>Bacteria</taxon>
        <taxon>Bacillati</taxon>
        <taxon>Bacillota</taxon>
        <taxon>Bacilli</taxon>
        <taxon>Bacillales</taxon>
        <taxon>Bacillales Family XII. Incertae Sedis</taxon>
        <taxon>Exiguobacterium</taxon>
    </lineage>
</organism>
<proteinExistence type="inferred from homology"/>
<dbReference type="SUPFAM" id="SSF81653">
    <property type="entry name" value="Calcium ATPase, transduction domain A"/>
    <property type="match status" value="1"/>
</dbReference>
<dbReference type="Proteomes" id="UP000439752">
    <property type="component" value="Unassembled WGS sequence"/>
</dbReference>
<dbReference type="NCBIfam" id="TIGR01512">
    <property type="entry name" value="ATPase-IB2_Cd"/>
    <property type="match status" value="1"/>
</dbReference>
<feature type="transmembrane region" description="Helical" evidence="18">
    <location>
        <begin position="82"/>
        <end position="100"/>
    </location>
</feature>
<dbReference type="PANTHER" id="PTHR43520:SF8">
    <property type="entry name" value="P-TYPE CU(+) TRANSPORTER"/>
    <property type="match status" value="1"/>
</dbReference>
<dbReference type="PRINTS" id="PR00119">
    <property type="entry name" value="CATATPASE"/>
</dbReference>
<dbReference type="SUPFAM" id="SSF55008">
    <property type="entry name" value="HMA, heavy metal-associated domain"/>
    <property type="match status" value="1"/>
</dbReference>
<dbReference type="GO" id="GO:0005507">
    <property type="term" value="F:copper ion binding"/>
    <property type="evidence" value="ECO:0007669"/>
    <property type="project" value="TreeGrafter"/>
</dbReference>
<keyword evidence="11 18" id="KW-0067">ATP-binding</keyword>
<dbReference type="CDD" id="cd00371">
    <property type="entry name" value="HMA"/>
    <property type="match status" value="1"/>
</dbReference>
<dbReference type="PROSITE" id="PS00154">
    <property type="entry name" value="ATPASE_E1_E2"/>
    <property type="match status" value="1"/>
</dbReference>
<dbReference type="PANTHER" id="PTHR43520">
    <property type="entry name" value="ATP7, ISOFORM B"/>
    <property type="match status" value="1"/>
</dbReference>
<evidence type="ECO:0000256" key="5">
    <source>
        <dbReference type="ARBA" id="ARBA00022475"/>
    </source>
</evidence>
<dbReference type="InterPro" id="IPR008250">
    <property type="entry name" value="ATPase_P-typ_transduc_dom_A_sf"/>
</dbReference>
<dbReference type="PROSITE" id="PS01047">
    <property type="entry name" value="HMA_1"/>
    <property type="match status" value="1"/>
</dbReference>
<dbReference type="GO" id="GO:0016887">
    <property type="term" value="F:ATP hydrolysis activity"/>
    <property type="evidence" value="ECO:0007669"/>
    <property type="project" value="InterPro"/>
</dbReference>
<evidence type="ECO:0000256" key="15">
    <source>
        <dbReference type="ARBA" id="ARBA00023065"/>
    </source>
</evidence>
<keyword evidence="7 18" id="KW-0812">Transmembrane</keyword>
<comment type="subcellular location">
    <subcellularLocation>
        <location evidence="1">Cell membrane</location>
        <topology evidence="1">Multi-pass membrane protein</topology>
    </subcellularLocation>
</comment>
<sequence>MSKTIELNIEGMTCAACSARIEKVLNRMDGVDATVNLPLETARIAVPDELDEQAIIDKIKKVGYGATIKSAPHEKVQDRRMLYRFFIAALLSLPLLLSMVSHIPNSPVHLTFLMNPWLQFALATPVQFIIGAPFYVGAYKSLRSGSTNMDVLVALGTSAAYFYSVAEMLIHPVMPNLYFETSAILITLVLLGKVLEDRAKQQTTGAIKSLLSLQATDAVVLDNGTERTVAIDQIQPGMQIVVKPGQKIPMDGMILSGDAYLDESMLTGEPLPAHKGADDTVIGGTLNTNGNLLIEATKVGQETMLANIIRVVEQAQTEKAPIQRQADRISGIFVPIVVAIALITLGAWWLTTGSFAEAIRPAIAVLVIACPCALGLATPTSIMVGTGKGAEHGVLFKGGAQLESLQHVDAVVFDKTGTLTVGRPVVVETFGNEQALDFAAAIEKKSEHPLAHAITEERDVVFDIEQFQVDAGRGVSGMILGRNILVGSERMMRDQQFDVPDWSSAGATFVYVAVDGHVEAGYAIRDELKPTTKQVIAQIQQTKAVYLLTGDRKDVALNLATELGIPTDHVFADVLPIEKADHIKALQDAGHRVAMVGDGINDAPALATADVGIALGSGTDVALEAADVTLLGHDLQQVATAIRLSEQTMKNIRQNLFFALAYNTIGIPVAFLGLLAPWLAGAAMAFSSVSVVTNALRLKRTPLTKGGTHS</sequence>
<dbReference type="InterPro" id="IPR027256">
    <property type="entry name" value="P-typ_ATPase_IB"/>
</dbReference>
<dbReference type="InterPro" id="IPR036412">
    <property type="entry name" value="HAD-like_sf"/>
</dbReference>
<dbReference type="InterPro" id="IPR044492">
    <property type="entry name" value="P_typ_ATPase_HD_dom"/>
</dbReference>
<evidence type="ECO:0000256" key="17">
    <source>
        <dbReference type="ARBA" id="ARBA00049289"/>
    </source>
</evidence>
<dbReference type="PROSITE" id="PS50846">
    <property type="entry name" value="HMA_2"/>
    <property type="match status" value="1"/>
</dbReference>
<dbReference type="Gene3D" id="3.30.70.100">
    <property type="match status" value="1"/>
</dbReference>
<dbReference type="InterPro" id="IPR023299">
    <property type="entry name" value="ATPase_P-typ_cyto_dom_N"/>
</dbReference>
<dbReference type="InterPro" id="IPR006121">
    <property type="entry name" value="HMA_dom"/>
</dbReference>
<feature type="transmembrane region" description="Helical" evidence="18">
    <location>
        <begin position="177"/>
        <end position="195"/>
    </location>
</feature>
<dbReference type="GO" id="GO:0055070">
    <property type="term" value="P:copper ion homeostasis"/>
    <property type="evidence" value="ECO:0007669"/>
    <property type="project" value="TreeGrafter"/>
</dbReference>
<dbReference type="Gene3D" id="3.40.1110.10">
    <property type="entry name" value="Calcium-transporting ATPase, cytoplasmic domain N"/>
    <property type="match status" value="1"/>
</dbReference>
<evidence type="ECO:0000256" key="14">
    <source>
        <dbReference type="ARBA" id="ARBA00023008"/>
    </source>
</evidence>
<dbReference type="Gene3D" id="2.70.150.10">
    <property type="entry name" value="Calcium-transporting ATPase, cytoplasmic transduction domain A"/>
    <property type="match status" value="1"/>
</dbReference>
<evidence type="ECO:0000313" key="20">
    <source>
        <dbReference type="EMBL" id="VWX38287.1"/>
    </source>
</evidence>
<protein>
    <recommendedName>
        <fullName evidence="3">P-type Cu(+) transporter</fullName>
        <ecNumber evidence="3">7.2.2.8</ecNumber>
    </recommendedName>
</protein>
<evidence type="ECO:0000256" key="18">
    <source>
        <dbReference type="RuleBase" id="RU362081"/>
    </source>
</evidence>
<dbReference type="NCBIfam" id="TIGR01494">
    <property type="entry name" value="ATPase_P-type"/>
    <property type="match status" value="1"/>
</dbReference>
<keyword evidence="15" id="KW-0406">Ion transport</keyword>
<feature type="transmembrane region" description="Helical" evidence="18">
    <location>
        <begin position="329"/>
        <end position="350"/>
    </location>
</feature>
<dbReference type="FunFam" id="2.70.150.10:FF:000020">
    <property type="entry name" value="Copper-exporting P-type ATPase A"/>
    <property type="match status" value="1"/>
</dbReference>
<evidence type="ECO:0000256" key="12">
    <source>
        <dbReference type="ARBA" id="ARBA00022967"/>
    </source>
</evidence>
<keyword evidence="6" id="KW-0597">Phosphoprotein</keyword>
<keyword evidence="5 18" id="KW-1003">Cell membrane</keyword>
<feature type="transmembrane region" description="Helical" evidence="18">
    <location>
        <begin position="362"/>
        <end position="384"/>
    </location>
</feature>
<evidence type="ECO:0000313" key="21">
    <source>
        <dbReference type="Proteomes" id="UP000439752"/>
    </source>
</evidence>
<dbReference type="SFLD" id="SFLDG00002">
    <property type="entry name" value="C1.7:_P-type_atpase_like"/>
    <property type="match status" value="1"/>
</dbReference>
<evidence type="ECO:0000256" key="6">
    <source>
        <dbReference type="ARBA" id="ARBA00022553"/>
    </source>
</evidence>
<dbReference type="GO" id="GO:0005524">
    <property type="term" value="F:ATP binding"/>
    <property type="evidence" value="ECO:0007669"/>
    <property type="project" value="UniProtKB-UniRule"/>
</dbReference>
<comment type="similarity">
    <text evidence="2 18">Belongs to the cation transport ATPase (P-type) (TC 3.A.3) family. Type IB subfamily.</text>
</comment>
<dbReference type="PRINTS" id="PR00943">
    <property type="entry name" value="CUATPASE"/>
</dbReference>
<keyword evidence="9 18" id="KW-0547">Nucleotide-binding</keyword>
<evidence type="ECO:0000256" key="9">
    <source>
        <dbReference type="ARBA" id="ARBA00022741"/>
    </source>
</evidence>
<dbReference type="InterPro" id="IPR017969">
    <property type="entry name" value="Heavy-metal-associated_CS"/>
</dbReference>
<dbReference type="InterPro" id="IPR023214">
    <property type="entry name" value="HAD_sf"/>
</dbReference>
<dbReference type="Pfam" id="PF00702">
    <property type="entry name" value="Hydrolase"/>
    <property type="match status" value="1"/>
</dbReference>
<keyword evidence="13 18" id="KW-1133">Transmembrane helix</keyword>
<evidence type="ECO:0000256" key="11">
    <source>
        <dbReference type="ARBA" id="ARBA00022840"/>
    </source>
</evidence>
<keyword evidence="12" id="KW-1278">Translocase</keyword>
<evidence type="ECO:0000256" key="13">
    <source>
        <dbReference type="ARBA" id="ARBA00022989"/>
    </source>
</evidence>
<evidence type="ECO:0000256" key="16">
    <source>
        <dbReference type="ARBA" id="ARBA00023136"/>
    </source>
</evidence>
<dbReference type="InterPro" id="IPR059000">
    <property type="entry name" value="ATPase_P-type_domA"/>
</dbReference>
<comment type="catalytic activity">
    <reaction evidence="17">
        <text>Cu(+)(in) + ATP + H2O = Cu(+)(out) + ADP + phosphate + H(+)</text>
        <dbReference type="Rhea" id="RHEA:25792"/>
        <dbReference type="ChEBI" id="CHEBI:15377"/>
        <dbReference type="ChEBI" id="CHEBI:15378"/>
        <dbReference type="ChEBI" id="CHEBI:30616"/>
        <dbReference type="ChEBI" id="CHEBI:43474"/>
        <dbReference type="ChEBI" id="CHEBI:49552"/>
        <dbReference type="ChEBI" id="CHEBI:456216"/>
        <dbReference type="EC" id="7.2.2.8"/>
    </reaction>
</comment>
<dbReference type="NCBIfam" id="TIGR01525">
    <property type="entry name" value="ATPase-IB_hvy"/>
    <property type="match status" value="1"/>
</dbReference>
<dbReference type="InterPro" id="IPR001757">
    <property type="entry name" value="P_typ_ATPase"/>
</dbReference>
<dbReference type="InterPro" id="IPR023298">
    <property type="entry name" value="ATPase_P-typ_TM_dom_sf"/>
</dbReference>
<keyword evidence="21" id="KW-1185">Reference proteome</keyword>
<feature type="transmembrane region" description="Helical" evidence="18">
    <location>
        <begin position="120"/>
        <end position="139"/>
    </location>
</feature>
<dbReference type="EMBL" id="CABWKQ010000032">
    <property type="protein sequence ID" value="VWX38287.1"/>
    <property type="molecule type" value="Genomic_DNA"/>
</dbReference>
<evidence type="ECO:0000256" key="7">
    <source>
        <dbReference type="ARBA" id="ARBA00022692"/>
    </source>
</evidence>
<keyword evidence="8 18" id="KW-0479">Metal-binding</keyword>
<feature type="transmembrane region" description="Helical" evidence="18">
    <location>
        <begin position="151"/>
        <end position="171"/>
    </location>
</feature>
<dbReference type="SFLD" id="SFLDS00003">
    <property type="entry name" value="Haloacid_Dehalogenase"/>
    <property type="match status" value="1"/>
</dbReference>
<keyword evidence="14" id="KW-0186">Copper</keyword>
<dbReference type="SUPFAM" id="SSF56784">
    <property type="entry name" value="HAD-like"/>
    <property type="match status" value="1"/>
</dbReference>
<dbReference type="InterPro" id="IPR036163">
    <property type="entry name" value="HMA_dom_sf"/>
</dbReference>
<dbReference type="RefSeq" id="WP_159173973.1">
    <property type="nucleotide sequence ID" value="NZ_LR732312.1"/>
</dbReference>
<dbReference type="PROSITE" id="PS01229">
    <property type="entry name" value="COF_2"/>
    <property type="match status" value="1"/>
</dbReference>
<evidence type="ECO:0000256" key="8">
    <source>
        <dbReference type="ARBA" id="ARBA00022723"/>
    </source>
</evidence>
<dbReference type="SUPFAM" id="SSF81665">
    <property type="entry name" value="Calcium ATPase, transmembrane domain M"/>
    <property type="match status" value="1"/>
</dbReference>
<dbReference type="Pfam" id="PF00403">
    <property type="entry name" value="HMA"/>
    <property type="match status" value="1"/>
</dbReference>
<dbReference type="Gene3D" id="3.40.50.1000">
    <property type="entry name" value="HAD superfamily/HAD-like"/>
    <property type="match status" value="1"/>
</dbReference>
<evidence type="ECO:0000256" key="2">
    <source>
        <dbReference type="ARBA" id="ARBA00006024"/>
    </source>
</evidence>
<evidence type="ECO:0000256" key="4">
    <source>
        <dbReference type="ARBA" id="ARBA00022448"/>
    </source>
</evidence>
<dbReference type="EC" id="7.2.2.8" evidence="3"/>
<dbReference type="GO" id="GO:0043682">
    <property type="term" value="F:P-type divalent copper transporter activity"/>
    <property type="evidence" value="ECO:0007669"/>
    <property type="project" value="TreeGrafter"/>
</dbReference>
<dbReference type="AlphaFoldDB" id="A0A653IGL8"/>
<gene>
    <name evidence="20" type="primary">copA</name>
    <name evidence="20" type="ORF">EXIGUO9Y_380051</name>
</gene>
<dbReference type="NCBIfam" id="TIGR01511">
    <property type="entry name" value="ATPase-IB1_Cu"/>
    <property type="match status" value="1"/>
</dbReference>
<evidence type="ECO:0000256" key="10">
    <source>
        <dbReference type="ARBA" id="ARBA00022796"/>
    </source>
</evidence>
<keyword evidence="16 18" id="KW-0472">Membrane</keyword>
<dbReference type="SFLD" id="SFLDF00027">
    <property type="entry name" value="p-type_atpase"/>
    <property type="match status" value="1"/>
</dbReference>
<dbReference type="Pfam" id="PF00122">
    <property type="entry name" value="E1-E2_ATPase"/>
    <property type="match status" value="1"/>
</dbReference>
<dbReference type="GO" id="GO:0140581">
    <property type="term" value="F:P-type monovalent copper transporter activity"/>
    <property type="evidence" value="ECO:0007669"/>
    <property type="project" value="UniProtKB-EC"/>
</dbReference>
<dbReference type="InterPro" id="IPR018303">
    <property type="entry name" value="ATPase_P-typ_P_site"/>
</dbReference>
<feature type="domain" description="HMA" evidence="19">
    <location>
        <begin position="3"/>
        <end position="67"/>
    </location>
</feature>
<reference evidence="20 21" key="1">
    <citation type="submission" date="2019-10" db="EMBL/GenBank/DDBJ databases">
        <authorList>
            <person name="Karimi E."/>
        </authorList>
    </citation>
    <scope>NUCLEOTIDE SEQUENCE [LARGE SCALE GENOMIC DNA]</scope>
    <source>
        <strain evidence="20">Exiguobacterium sp. 9Y</strain>
    </source>
</reference>
<dbReference type="GO" id="GO:0005886">
    <property type="term" value="C:plasma membrane"/>
    <property type="evidence" value="ECO:0007669"/>
    <property type="project" value="UniProtKB-SubCell"/>
</dbReference>
<evidence type="ECO:0000256" key="3">
    <source>
        <dbReference type="ARBA" id="ARBA00012517"/>
    </source>
</evidence>
<feature type="transmembrane region" description="Helical" evidence="18">
    <location>
        <begin position="655"/>
        <end position="672"/>
    </location>
</feature>
<keyword evidence="4" id="KW-0813">Transport</keyword>